<gene>
    <name evidence="2" type="ORF">LKD48_08950</name>
</gene>
<dbReference type="RefSeq" id="WP_066563810.1">
    <property type="nucleotide sequence ID" value="NZ_JAJEQN010000020.1"/>
</dbReference>
<proteinExistence type="predicted"/>
<accession>A0AAE3E4W6</accession>
<evidence type="ECO:0000259" key="1">
    <source>
        <dbReference type="Pfam" id="PF03551"/>
    </source>
</evidence>
<sequence>MSVNKELVKGSTSMLVLGVLEEKEMYGYQIIKELEQRSETVFSLKEGTLYPILHVLEQDGFLEAYWEDTSSARKRRFYRITKKGRKELDRQKEEWKEYAGAVGKVLQLQNA</sequence>
<dbReference type="AlphaFoldDB" id="A0AAE3E4W6"/>
<feature type="domain" description="Transcription regulator PadR N-terminal" evidence="1">
    <location>
        <begin position="16"/>
        <end position="89"/>
    </location>
</feature>
<dbReference type="InterPro" id="IPR017799">
    <property type="entry name" value="Tscrpt_reg_PadR_acidobac-type"/>
</dbReference>
<dbReference type="InterPro" id="IPR052509">
    <property type="entry name" value="Metal_resp_DNA-bind_regulator"/>
</dbReference>
<evidence type="ECO:0000313" key="2">
    <source>
        <dbReference type="EMBL" id="MCC2221758.1"/>
    </source>
</evidence>
<dbReference type="PANTHER" id="PTHR33169:SF14">
    <property type="entry name" value="TRANSCRIPTIONAL REGULATOR RV3488"/>
    <property type="match status" value="1"/>
</dbReference>
<reference evidence="2 3" key="1">
    <citation type="submission" date="2021-10" db="EMBL/GenBank/DDBJ databases">
        <title>Anaerobic single-cell dispensing facilitates the cultivation of human gut bacteria.</title>
        <authorList>
            <person name="Afrizal A."/>
        </authorList>
    </citation>
    <scope>NUCLEOTIDE SEQUENCE [LARGE SCALE GENOMIC DNA]</scope>
    <source>
        <strain evidence="2 3">CLA-AA-H224</strain>
    </source>
</reference>
<organism evidence="2 3">
    <name type="scientific">Anthropogastromicrobium aceti</name>
    <dbReference type="NCBI Taxonomy" id="2981768"/>
    <lineage>
        <taxon>Bacteria</taxon>
        <taxon>Bacillati</taxon>
        <taxon>Bacillota</taxon>
        <taxon>Clostridia</taxon>
        <taxon>Lachnospirales</taxon>
        <taxon>Lachnospiraceae</taxon>
        <taxon>Anthropogastromicrobium</taxon>
    </lineage>
</organism>
<dbReference type="EMBL" id="JAJEQN010000020">
    <property type="protein sequence ID" value="MCC2221758.1"/>
    <property type="molecule type" value="Genomic_DNA"/>
</dbReference>
<protein>
    <submittedName>
        <fullName evidence="2">PadR family transcriptional regulator</fullName>
    </submittedName>
</protein>
<dbReference type="Proteomes" id="UP001198200">
    <property type="component" value="Unassembled WGS sequence"/>
</dbReference>
<name>A0AAE3E4W6_9FIRM</name>
<dbReference type="NCBIfam" id="TIGR03433">
    <property type="entry name" value="padR_acidobact"/>
    <property type="match status" value="1"/>
</dbReference>
<keyword evidence="3" id="KW-1185">Reference proteome</keyword>
<dbReference type="InterPro" id="IPR005149">
    <property type="entry name" value="Tscrpt_reg_PadR_N"/>
</dbReference>
<comment type="caution">
    <text evidence="2">The sequence shown here is derived from an EMBL/GenBank/DDBJ whole genome shotgun (WGS) entry which is preliminary data.</text>
</comment>
<evidence type="ECO:0000313" key="3">
    <source>
        <dbReference type="Proteomes" id="UP001198200"/>
    </source>
</evidence>
<dbReference type="Gene3D" id="1.10.10.10">
    <property type="entry name" value="Winged helix-like DNA-binding domain superfamily/Winged helix DNA-binding domain"/>
    <property type="match status" value="1"/>
</dbReference>
<dbReference type="Pfam" id="PF03551">
    <property type="entry name" value="PadR"/>
    <property type="match status" value="1"/>
</dbReference>
<dbReference type="SUPFAM" id="SSF46785">
    <property type="entry name" value="Winged helix' DNA-binding domain"/>
    <property type="match status" value="1"/>
</dbReference>
<dbReference type="InterPro" id="IPR036390">
    <property type="entry name" value="WH_DNA-bd_sf"/>
</dbReference>
<dbReference type="PANTHER" id="PTHR33169">
    <property type="entry name" value="PADR-FAMILY TRANSCRIPTIONAL REGULATOR"/>
    <property type="match status" value="1"/>
</dbReference>
<dbReference type="InterPro" id="IPR036388">
    <property type="entry name" value="WH-like_DNA-bd_sf"/>
</dbReference>